<dbReference type="Proteomes" id="UP000553459">
    <property type="component" value="Unassembled WGS sequence"/>
</dbReference>
<evidence type="ECO:0000313" key="1">
    <source>
        <dbReference type="EMBL" id="NAW52233.1"/>
    </source>
</evidence>
<name>A0A845PY80_9FLAO</name>
<keyword evidence="2" id="KW-1185">Reference proteome</keyword>
<gene>
    <name evidence="1" type="ORF">GNY06_12890</name>
</gene>
<sequence>MKFTKEGKYLHQITVKDARPSNDRWNLGTYIYKKNILSVKFIDSDGETEINDVIEGVINNNQLVVKEEGGNSKRVLIKFQ</sequence>
<dbReference type="AlphaFoldDB" id="A0A845PY80"/>
<evidence type="ECO:0008006" key="3">
    <source>
        <dbReference type="Google" id="ProtNLM"/>
    </source>
</evidence>
<protein>
    <recommendedName>
        <fullName evidence="3">Lipocalin-like domain-containing protein</fullName>
    </recommendedName>
</protein>
<organism evidence="1 2">
    <name type="scientific">Elizabethkingia argenteiflava</name>
    <dbReference type="NCBI Taxonomy" id="2681556"/>
    <lineage>
        <taxon>Bacteria</taxon>
        <taxon>Pseudomonadati</taxon>
        <taxon>Bacteroidota</taxon>
        <taxon>Flavobacteriia</taxon>
        <taxon>Flavobacteriales</taxon>
        <taxon>Weeksellaceae</taxon>
        <taxon>Elizabethkingia</taxon>
    </lineage>
</organism>
<dbReference type="EMBL" id="JAAABJ010000653">
    <property type="protein sequence ID" value="NAW52233.1"/>
    <property type="molecule type" value="Genomic_DNA"/>
</dbReference>
<evidence type="ECO:0000313" key="2">
    <source>
        <dbReference type="Proteomes" id="UP000553459"/>
    </source>
</evidence>
<comment type="caution">
    <text evidence="1">The sequence shown here is derived from an EMBL/GenBank/DDBJ whole genome shotgun (WGS) entry which is preliminary data.</text>
</comment>
<proteinExistence type="predicted"/>
<accession>A0A845PY80</accession>
<reference evidence="1 2" key="1">
    <citation type="submission" date="2019-11" db="EMBL/GenBank/DDBJ databases">
        <title>Characterization of Elizabethkingia argenteiflava sp. nov., isolated from inner surface of Soybean Pods.</title>
        <authorList>
            <person name="Mo S."/>
        </authorList>
    </citation>
    <scope>NUCLEOTIDE SEQUENCE [LARGE SCALE GENOMIC DNA]</scope>
    <source>
        <strain evidence="1 2">YB22</strain>
    </source>
</reference>
<dbReference type="RefSeq" id="WP_166520482.1">
    <property type="nucleotide sequence ID" value="NZ_JAAABJ010000653.1"/>
</dbReference>